<gene>
    <name evidence="3" type="ORF">EH243_11215</name>
</gene>
<dbReference type="Proteomes" id="UP000283087">
    <property type="component" value="Unassembled WGS sequence"/>
</dbReference>
<dbReference type="Gene3D" id="3.30.70.100">
    <property type="match status" value="1"/>
</dbReference>
<reference evidence="3 4" key="1">
    <citation type="submission" date="2018-11" db="EMBL/GenBank/DDBJ databases">
        <title>The draft genome sequence of Amphritea opalescens ANRC-JH13T.</title>
        <authorList>
            <person name="Fang Z."/>
            <person name="Zhang Y."/>
            <person name="Han X."/>
        </authorList>
    </citation>
    <scope>NUCLEOTIDE SEQUENCE [LARGE SCALE GENOMIC DNA]</scope>
    <source>
        <strain evidence="3 4">ANRC-JH13</strain>
    </source>
</reference>
<keyword evidence="3" id="KW-0503">Monooxygenase</keyword>
<evidence type="ECO:0000256" key="1">
    <source>
        <dbReference type="SAM" id="Phobius"/>
    </source>
</evidence>
<accession>A0A430KQ59</accession>
<organism evidence="3 4">
    <name type="scientific">Amphritea opalescens</name>
    <dbReference type="NCBI Taxonomy" id="2490544"/>
    <lineage>
        <taxon>Bacteria</taxon>
        <taxon>Pseudomonadati</taxon>
        <taxon>Pseudomonadota</taxon>
        <taxon>Gammaproteobacteria</taxon>
        <taxon>Oceanospirillales</taxon>
        <taxon>Oceanospirillaceae</taxon>
        <taxon>Amphritea</taxon>
    </lineage>
</organism>
<dbReference type="OrthoDB" id="1494254at2"/>
<name>A0A430KQ59_9GAMM</name>
<sequence>MEQQLTEPGQEGPVTVSISRKVIAGKEADFEQWVSDVVEEASVYPGHQGSNVLRPSASTGNCYVLIYRFDNYKNCQNWENSEVRRKWLKKLEPIIEGEPEVQRGTGLEFWFDLPELPVSKPSPHKMTCVLLVVVYALVMAINVLLGPFLNSLDLWLRSVVIVLLQVLLLTYIVMPRVTRLLQSWLFSQGPK</sequence>
<keyword evidence="1" id="KW-1133">Transmembrane helix</keyword>
<dbReference type="InterPro" id="IPR007138">
    <property type="entry name" value="ABM_dom"/>
</dbReference>
<dbReference type="Pfam" id="PF03992">
    <property type="entry name" value="ABM"/>
    <property type="match status" value="1"/>
</dbReference>
<dbReference type="GO" id="GO:0004497">
    <property type="term" value="F:monooxygenase activity"/>
    <property type="evidence" value="ECO:0007669"/>
    <property type="project" value="UniProtKB-KW"/>
</dbReference>
<dbReference type="EMBL" id="RQXW01000009">
    <property type="protein sequence ID" value="RTE65631.1"/>
    <property type="molecule type" value="Genomic_DNA"/>
</dbReference>
<keyword evidence="4" id="KW-1185">Reference proteome</keyword>
<dbReference type="InterPro" id="IPR038762">
    <property type="entry name" value="ABM_predict"/>
</dbReference>
<evidence type="ECO:0000259" key="2">
    <source>
        <dbReference type="Pfam" id="PF03992"/>
    </source>
</evidence>
<evidence type="ECO:0000313" key="4">
    <source>
        <dbReference type="Proteomes" id="UP000283087"/>
    </source>
</evidence>
<dbReference type="PANTHER" id="PTHR40057:SF1">
    <property type="entry name" value="SLR1162 PROTEIN"/>
    <property type="match status" value="1"/>
</dbReference>
<proteinExistence type="predicted"/>
<comment type="caution">
    <text evidence="3">The sequence shown here is derived from an EMBL/GenBank/DDBJ whole genome shotgun (WGS) entry which is preliminary data.</text>
</comment>
<feature type="transmembrane region" description="Helical" evidence="1">
    <location>
        <begin position="128"/>
        <end position="149"/>
    </location>
</feature>
<dbReference type="InterPro" id="IPR011008">
    <property type="entry name" value="Dimeric_a/b-barrel"/>
</dbReference>
<protein>
    <submittedName>
        <fullName evidence="3">Antibiotic biosynthesis monooxygenase</fullName>
    </submittedName>
</protein>
<feature type="transmembrane region" description="Helical" evidence="1">
    <location>
        <begin position="155"/>
        <end position="174"/>
    </location>
</feature>
<feature type="domain" description="ABM" evidence="2">
    <location>
        <begin position="13"/>
        <end position="89"/>
    </location>
</feature>
<keyword evidence="1" id="KW-0472">Membrane</keyword>
<dbReference type="AlphaFoldDB" id="A0A430KQ59"/>
<keyword evidence="3" id="KW-0560">Oxidoreductase</keyword>
<dbReference type="PANTHER" id="PTHR40057">
    <property type="entry name" value="SLR1162 PROTEIN"/>
    <property type="match status" value="1"/>
</dbReference>
<evidence type="ECO:0000313" key="3">
    <source>
        <dbReference type="EMBL" id="RTE65631.1"/>
    </source>
</evidence>
<dbReference type="SUPFAM" id="SSF54909">
    <property type="entry name" value="Dimeric alpha+beta barrel"/>
    <property type="match status" value="1"/>
</dbReference>
<keyword evidence="1" id="KW-0812">Transmembrane</keyword>